<dbReference type="PANTHER" id="PTHR12463:SF1">
    <property type="entry name" value="2-OXOGLUTARATE AND FE-DEPENDENT OXYGENASE FAMILY PROTEIN"/>
    <property type="match status" value="1"/>
</dbReference>
<organism evidence="3 4">
    <name type="scientific">Gibberella intermedia</name>
    <name type="common">Bulb rot disease fungus</name>
    <name type="synonym">Fusarium proliferatum</name>
    <dbReference type="NCBI Taxonomy" id="948311"/>
    <lineage>
        <taxon>Eukaryota</taxon>
        <taxon>Fungi</taxon>
        <taxon>Dikarya</taxon>
        <taxon>Ascomycota</taxon>
        <taxon>Pezizomycotina</taxon>
        <taxon>Sordariomycetes</taxon>
        <taxon>Hypocreomycetidae</taxon>
        <taxon>Hypocreales</taxon>
        <taxon>Nectriaceae</taxon>
        <taxon>Fusarium</taxon>
        <taxon>Fusarium fujikuroi species complex</taxon>
    </lineage>
</organism>
<feature type="region of interest" description="Disordered" evidence="1">
    <location>
        <begin position="345"/>
        <end position="368"/>
    </location>
</feature>
<sequence length="1107" mass="126946">MSEPSVRPPEYQAGRVIQLQILEGSSGSWAMSERDISVVVERVITETMAPVMQVRFHDRLAILKVYDRRYGTDLRDYRDEHIPCTAQVETAYQSFLKTGAMDAFLKEMDHNEATSEFPRTLAEIREGSNGIVRFEAALWRITDQHFRTEAEVYDRLEDLQGVLIPELYGLVRIVAPGRTPASSKQDYQTVYGILLQHIPGVNLYELIEEEVRPTTQQDWTCLIQRAIDAAYEINKRGIILDDSSPRNVVVEPSTFQPFLVDFAQCFFKDKLIQKWVYSGTDAEEGKDWDGDAKFCETAKIFNNSGAIGVPMVRRLEKSCGFTVEVRYPKEGQLVCDIKRQPEPEAKMNKSLQHVEGSPEPGIRSPKMDEPLHGTTAAATQQIRRFETRLRPVRNWTGLTAEGSSERYLSAKELEAVLVDYARKRNTLIGEDDDVEMAGVEDEPFEFNTVTKIYPKESYHYGTSALEDEDPNDPSDEQDHEHPKLPRVARRLDPHSRDVPPSVAGLPSRYTQWNQECIINDYFRGFNQAMPLFSELDYEYFENHGREQGGTKNEWCAIYVMLALALRNEPENAYPGDDEKFIGSACAYVDRHLLGFHKMVGESAKPVWIAYIIGRDLSLLTGEPYLMQEHDIDPSVADLSDEDGGILHNLRDDCRFEIFKYRARLATIQGKIFDLVYSVRAWQLSFDQQETVADRLDEMLEKWAESIPVPFRGDGDPIFNEVQLSFFKQLHVTYYHCIFSVRQATLRNQEWVERLLRFGEVRKPADSDTPLLPSNWSGLVTAARKCLDMINKVDGHDLAFHCCTHATQAAMTILAANNITLSEHDLHDSIDKDQQRIHIAHGEVSDRLDEDRTGSIEKSFNTCGDLIIKARESVRQFNESITLKMEELPIKPSGIFMQQDFITPEHEQKLIHIFENELEWPVRGGRLSLHYGYTFSYKTFGIDEETPFKPFPDWLVPLLPTTEGRPPDQVCLQQYAPGTGIPPHVDTHGPFDQLYSLSLGSPLFMQFANKETGEKIEVDLLPRSMMQMSGDSRLHWTHGIKSRKTDTLPDGTVRLRKIRWSLTYRWLREGAECECGNEKLCDTAQRRKGIEREYRWKQYEEDAKAPQS</sequence>
<dbReference type="PANTHER" id="PTHR12463">
    <property type="entry name" value="OXYGENASE-RELATED"/>
    <property type="match status" value="1"/>
</dbReference>
<dbReference type="GO" id="GO:0016491">
    <property type="term" value="F:oxidoreductase activity"/>
    <property type="evidence" value="ECO:0007669"/>
    <property type="project" value="TreeGrafter"/>
</dbReference>
<evidence type="ECO:0000313" key="3">
    <source>
        <dbReference type="EMBL" id="RBA10532.1"/>
    </source>
</evidence>
<name>A0A365MQ28_GIBIN</name>
<dbReference type="CDD" id="cd12148">
    <property type="entry name" value="fungal_TF_MHR"/>
    <property type="match status" value="1"/>
</dbReference>
<evidence type="ECO:0000256" key="1">
    <source>
        <dbReference type="SAM" id="MobiDB-lite"/>
    </source>
</evidence>
<dbReference type="PROSITE" id="PS51471">
    <property type="entry name" value="FE2OG_OXY"/>
    <property type="match status" value="1"/>
</dbReference>
<dbReference type="EMBL" id="PKMI01000061">
    <property type="protein sequence ID" value="RBA10532.1"/>
    <property type="molecule type" value="Genomic_DNA"/>
</dbReference>
<proteinExistence type="predicted"/>
<dbReference type="AlphaFoldDB" id="A0A365MQ28"/>
<comment type="caution">
    <text evidence="3">The sequence shown here is derived from an EMBL/GenBank/DDBJ whole genome shotgun (WGS) entry which is preliminary data.</text>
</comment>
<feature type="compositionally biased region" description="Acidic residues" evidence="1">
    <location>
        <begin position="465"/>
        <end position="475"/>
    </location>
</feature>
<feature type="compositionally biased region" description="Basic and acidic residues" evidence="1">
    <location>
        <begin position="476"/>
        <end position="497"/>
    </location>
</feature>
<dbReference type="InterPro" id="IPR005123">
    <property type="entry name" value="Oxoglu/Fe-dep_dioxygenase_dom"/>
</dbReference>
<reference evidence="3 4" key="1">
    <citation type="submission" date="2017-12" db="EMBL/GenBank/DDBJ databases">
        <title>Genome sequence of the mycotoxigenic crop pathogen Fusarium proliferatum, strain ITEM 2341 from Date Palm.</title>
        <authorList>
            <person name="Almiman B.F."/>
            <person name="Shittu T.A."/>
            <person name="Muthumeenakshi S."/>
            <person name="Baroncelli R."/>
            <person name="Sreenivasaprasada S."/>
        </authorList>
    </citation>
    <scope>NUCLEOTIDE SEQUENCE [LARGE SCALE GENOMIC DNA]</scope>
    <source>
        <strain evidence="3 4">ITEM 2341</strain>
    </source>
</reference>
<dbReference type="InterPro" id="IPR027450">
    <property type="entry name" value="AlkB-like"/>
</dbReference>
<evidence type="ECO:0000259" key="2">
    <source>
        <dbReference type="PROSITE" id="PS51471"/>
    </source>
</evidence>
<dbReference type="Proteomes" id="UP000251714">
    <property type="component" value="Unassembled WGS sequence"/>
</dbReference>
<protein>
    <recommendedName>
        <fullName evidence="2">Fe2OG dioxygenase domain-containing protein</fullName>
    </recommendedName>
</protein>
<gene>
    <name evidence="3" type="ORF">FPRO05_05121</name>
</gene>
<evidence type="ECO:0000313" key="4">
    <source>
        <dbReference type="Proteomes" id="UP000251714"/>
    </source>
</evidence>
<dbReference type="GO" id="GO:0032451">
    <property type="term" value="F:demethylase activity"/>
    <property type="evidence" value="ECO:0007669"/>
    <property type="project" value="TreeGrafter"/>
</dbReference>
<dbReference type="GO" id="GO:0070988">
    <property type="term" value="P:demethylation"/>
    <property type="evidence" value="ECO:0007669"/>
    <property type="project" value="InterPro"/>
</dbReference>
<dbReference type="InterPro" id="IPR037151">
    <property type="entry name" value="AlkB-like_sf"/>
</dbReference>
<dbReference type="SUPFAM" id="SSF56112">
    <property type="entry name" value="Protein kinase-like (PK-like)"/>
    <property type="match status" value="1"/>
</dbReference>
<dbReference type="InterPro" id="IPR032857">
    <property type="entry name" value="ALKBH4"/>
</dbReference>
<feature type="region of interest" description="Disordered" evidence="1">
    <location>
        <begin position="462"/>
        <end position="502"/>
    </location>
</feature>
<dbReference type="InterPro" id="IPR011009">
    <property type="entry name" value="Kinase-like_dom_sf"/>
</dbReference>
<feature type="domain" description="Fe2OG dioxygenase" evidence="2">
    <location>
        <begin position="965"/>
        <end position="1067"/>
    </location>
</feature>
<accession>A0A365MQ28</accession>
<dbReference type="Pfam" id="PF13532">
    <property type="entry name" value="2OG-FeII_Oxy_2"/>
    <property type="match status" value="1"/>
</dbReference>
<dbReference type="Gene3D" id="2.60.120.590">
    <property type="entry name" value="Alpha-ketoglutarate-dependent dioxygenase AlkB-like"/>
    <property type="match status" value="1"/>
</dbReference>
<dbReference type="SUPFAM" id="SSF51197">
    <property type="entry name" value="Clavaminate synthase-like"/>
    <property type="match status" value="1"/>
</dbReference>